<dbReference type="Pfam" id="PF02254">
    <property type="entry name" value="TrkA_N"/>
    <property type="match status" value="1"/>
</dbReference>
<dbReference type="InterPro" id="IPR050721">
    <property type="entry name" value="Trk_Ktr_HKT_K-transport"/>
</dbReference>
<evidence type="ECO:0000256" key="1">
    <source>
        <dbReference type="SAM" id="Phobius"/>
    </source>
</evidence>
<sequence length="454" mass="47239">MPDAPLPPLVHGPRPDGAVLVIGDTPVADRVCGAVTARGGLVEHLAAPDDRALAAAVDERPAGVVVAVRGDALALRYALAVAHLDEVVPLVVSIFDRTVADRLRSLLPQARIASPGDVAAASLAGPCLGADVLAAWHDGGQAVLAREVLGPDGVPDLVLERALVRRPWALRRLLPSWRVHDVGTRLMLLGLHGLVVVLAADWTWLVLSHHDPVDSFLEASRVVATVGPAAEHATPAYAVFAGIAMLTTIMLAATFTAGLVDRMLGPRLVGIWGPHAAPRSRHVVVVGMGQVGLRLAAELRALGVPVLGVERDRAAGQLRVARALRVPVVTAHGGDRSTLERVRVRHARALAAVGSDDLDNVAVAVAATGVSPDLPVVLRAREQEAIAETRSLLPLGRTRGVVHLAAAWAVLALTDPALVRPGSGHLVVTSAGLVRVDDGGAVVPADVPRADCRH</sequence>
<dbReference type="GO" id="GO:0006813">
    <property type="term" value="P:potassium ion transport"/>
    <property type="evidence" value="ECO:0007669"/>
    <property type="project" value="InterPro"/>
</dbReference>
<reference evidence="3" key="1">
    <citation type="submission" date="2022-05" db="EMBL/GenBank/DDBJ databases">
        <authorList>
            <person name="Tuo L."/>
        </authorList>
    </citation>
    <scope>NUCLEOTIDE SEQUENCE</scope>
    <source>
        <strain evidence="3">BSK12Z-4</strain>
    </source>
</reference>
<feature type="transmembrane region" description="Helical" evidence="1">
    <location>
        <begin position="236"/>
        <end position="260"/>
    </location>
</feature>
<dbReference type="InterPro" id="IPR036291">
    <property type="entry name" value="NAD(P)-bd_dom_sf"/>
</dbReference>
<keyword evidence="1" id="KW-1133">Transmembrane helix</keyword>
<proteinExistence type="predicted"/>
<evidence type="ECO:0000313" key="4">
    <source>
        <dbReference type="Proteomes" id="UP001139485"/>
    </source>
</evidence>
<comment type="caution">
    <text evidence="3">The sequence shown here is derived from an EMBL/GenBank/DDBJ whole genome shotgun (WGS) entry which is preliminary data.</text>
</comment>
<protein>
    <submittedName>
        <fullName evidence="3">NAD-binding protein</fullName>
    </submittedName>
</protein>
<evidence type="ECO:0000313" key="3">
    <source>
        <dbReference type="EMBL" id="MCM0621200.1"/>
    </source>
</evidence>
<dbReference type="PANTHER" id="PTHR43833:SF11">
    <property type="entry name" value="VOLTAGE-GATED POTASSIUM CHANNEL KCH"/>
    <property type="match status" value="1"/>
</dbReference>
<dbReference type="Proteomes" id="UP001139485">
    <property type="component" value="Unassembled WGS sequence"/>
</dbReference>
<keyword evidence="1" id="KW-0472">Membrane</keyword>
<dbReference type="RefSeq" id="WP_250827675.1">
    <property type="nucleotide sequence ID" value="NZ_JAMOIL010000015.1"/>
</dbReference>
<dbReference type="EMBL" id="JAMOIL010000015">
    <property type="protein sequence ID" value="MCM0621200.1"/>
    <property type="molecule type" value="Genomic_DNA"/>
</dbReference>
<feature type="transmembrane region" description="Helical" evidence="1">
    <location>
        <begin position="186"/>
        <end position="207"/>
    </location>
</feature>
<dbReference type="Gene3D" id="3.40.50.720">
    <property type="entry name" value="NAD(P)-binding Rossmann-like Domain"/>
    <property type="match status" value="1"/>
</dbReference>
<name>A0A9X2D8P0_9ACTN</name>
<organism evidence="3 4">
    <name type="scientific">Nocardioides bruguierae</name>
    <dbReference type="NCBI Taxonomy" id="2945102"/>
    <lineage>
        <taxon>Bacteria</taxon>
        <taxon>Bacillati</taxon>
        <taxon>Actinomycetota</taxon>
        <taxon>Actinomycetes</taxon>
        <taxon>Propionibacteriales</taxon>
        <taxon>Nocardioidaceae</taxon>
        <taxon>Nocardioides</taxon>
    </lineage>
</organism>
<gene>
    <name evidence="3" type="ORF">M8330_12960</name>
</gene>
<keyword evidence="4" id="KW-1185">Reference proteome</keyword>
<feature type="domain" description="RCK N-terminal" evidence="2">
    <location>
        <begin position="280"/>
        <end position="402"/>
    </location>
</feature>
<accession>A0A9X2D8P0</accession>
<keyword evidence="1" id="KW-0812">Transmembrane</keyword>
<dbReference type="PROSITE" id="PS51201">
    <property type="entry name" value="RCK_N"/>
    <property type="match status" value="1"/>
</dbReference>
<dbReference type="InterPro" id="IPR003148">
    <property type="entry name" value="RCK_N"/>
</dbReference>
<dbReference type="AlphaFoldDB" id="A0A9X2D8P0"/>
<evidence type="ECO:0000259" key="2">
    <source>
        <dbReference type="PROSITE" id="PS51201"/>
    </source>
</evidence>
<dbReference type="SUPFAM" id="SSF51735">
    <property type="entry name" value="NAD(P)-binding Rossmann-fold domains"/>
    <property type="match status" value="1"/>
</dbReference>
<dbReference type="PANTHER" id="PTHR43833">
    <property type="entry name" value="POTASSIUM CHANNEL PROTEIN 2-RELATED-RELATED"/>
    <property type="match status" value="1"/>
</dbReference>